<evidence type="ECO:0000256" key="3">
    <source>
        <dbReference type="ARBA" id="ARBA00022989"/>
    </source>
</evidence>
<evidence type="ECO:0000259" key="6">
    <source>
        <dbReference type="Pfam" id="PF06305"/>
    </source>
</evidence>
<reference evidence="7 8" key="1">
    <citation type="submission" date="2024-06" db="EMBL/GenBank/DDBJ databases">
        <title>The Natural Products Discovery Center: Release of the First 8490 Sequenced Strains for Exploring Actinobacteria Biosynthetic Diversity.</title>
        <authorList>
            <person name="Kalkreuter E."/>
            <person name="Kautsar S.A."/>
            <person name="Yang D."/>
            <person name="Bader C.D."/>
            <person name="Teijaro C.N."/>
            <person name="Fluegel L."/>
            <person name="Davis C.M."/>
            <person name="Simpson J.R."/>
            <person name="Lauterbach L."/>
            <person name="Steele A.D."/>
            <person name="Gui C."/>
            <person name="Meng S."/>
            <person name="Li G."/>
            <person name="Viehrig K."/>
            <person name="Ye F."/>
            <person name="Su P."/>
            <person name="Kiefer A.F."/>
            <person name="Nichols A."/>
            <person name="Cepeda A.J."/>
            <person name="Yan W."/>
            <person name="Fan B."/>
            <person name="Jiang Y."/>
            <person name="Adhikari A."/>
            <person name="Zheng C.-J."/>
            <person name="Schuster L."/>
            <person name="Cowan T.M."/>
            <person name="Smanski M.J."/>
            <person name="Chevrette M.G."/>
            <person name="De Carvalho L.P.S."/>
            <person name="Shen B."/>
        </authorList>
    </citation>
    <scope>NUCLEOTIDE SEQUENCE [LARGE SCALE GENOMIC DNA]</scope>
    <source>
        <strain evidence="7 8">NPDC005137</strain>
    </source>
</reference>
<dbReference type="RefSeq" id="WP_356501359.1">
    <property type="nucleotide sequence ID" value="NZ_JBEXEF010000050.1"/>
</dbReference>
<evidence type="ECO:0000313" key="8">
    <source>
        <dbReference type="Proteomes" id="UP001550044"/>
    </source>
</evidence>
<dbReference type="Pfam" id="PF06305">
    <property type="entry name" value="LapA_dom"/>
    <property type="match status" value="1"/>
</dbReference>
<name>A0ABV2U2R6_9ACTN</name>
<dbReference type="InterPro" id="IPR010445">
    <property type="entry name" value="LapA_dom"/>
</dbReference>
<dbReference type="EMBL" id="JBEXIP010000002">
    <property type="protein sequence ID" value="MET8432127.1"/>
    <property type="molecule type" value="Genomic_DNA"/>
</dbReference>
<accession>A0ABV2U2R6</accession>
<feature type="domain" description="Lipopolysaccharide assembly protein A" evidence="6">
    <location>
        <begin position="37"/>
        <end position="71"/>
    </location>
</feature>
<evidence type="ECO:0000256" key="4">
    <source>
        <dbReference type="ARBA" id="ARBA00023136"/>
    </source>
</evidence>
<gene>
    <name evidence="7" type="ORF">ABZV61_04835</name>
</gene>
<keyword evidence="3 5" id="KW-1133">Transmembrane helix</keyword>
<feature type="transmembrane region" description="Helical" evidence="5">
    <location>
        <begin position="46"/>
        <end position="74"/>
    </location>
</feature>
<keyword evidence="1" id="KW-1003">Cell membrane</keyword>
<evidence type="ECO:0000256" key="2">
    <source>
        <dbReference type="ARBA" id="ARBA00022692"/>
    </source>
</evidence>
<sequence>MSPKDVSSGGKGSTGPFSPSRIVVLVIAFLSLVFVVENTGEVTIRLFIPLVTMPLAIALLAMFVAGMVCGGYLFRRRAK</sequence>
<comment type="caution">
    <text evidence="7">The sequence shown here is derived from an EMBL/GenBank/DDBJ whole genome shotgun (WGS) entry which is preliminary data.</text>
</comment>
<proteinExistence type="predicted"/>
<evidence type="ECO:0000256" key="5">
    <source>
        <dbReference type="SAM" id="Phobius"/>
    </source>
</evidence>
<protein>
    <submittedName>
        <fullName evidence="7">LapA family protein</fullName>
    </submittedName>
</protein>
<keyword evidence="8" id="KW-1185">Reference proteome</keyword>
<keyword evidence="2 5" id="KW-0812">Transmembrane</keyword>
<evidence type="ECO:0000313" key="7">
    <source>
        <dbReference type="EMBL" id="MET8432127.1"/>
    </source>
</evidence>
<dbReference type="Proteomes" id="UP001550044">
    <property type="component" value="Unassembled WGS sequence"/>
</dbReference>
<feature type="transmembrane region" description="Helical" evidence="5">
    <location>
        <begin position="21"/>
        <end position="40"/>
    </location>
</feature>
<organism evidence="7 8">
    <name type="scientific">Streptomyces sp. 900116325</name>
    <dbReference type="NCBI Taxonomy" id="3154295"/>
    <lineage>
        <taxon>Bacteria</taxon>
        <taxon>Bacillati</taxon>
        <taxon>Actinomycetota</taxon>
        <taxon>Actinomycetes</taxon>
        <taxon>Kitasatosporales</taxon>
        <taxon>Streptomycetaceae</taxon>
        <taxon>Streptomyces</taxon>
    </lineage>
</organism>
<keyword evidence="4 5" id="KW-0472">Membrane</keyword>
<evidence type="ECO:0000256" key="1">
    <source>
        <dbReference type="ARBA" id="ARBA00022475"/>
    </source>
</evidence>